<dbReference type="OrthoDB" id="2168437at2"/>
<keyword evidence="2" id="KW-0812">Transmembrane</keyword>
<reference evidence="4" key="1">
    <citation type="submission" date="2016-10" db="EMBL/GenBank/DDBJ databases">
        <authorList>
            <person name="Varghese N."/>
            <person name="Submissions S."/>
        </authorList>
    </citation>
    <scope>NUCLEOTIDE SEQUENCE [LARGE SCALE GENOMIC DNA]</scope>
    <source>
        <strain evidence="4">DSM 19183</strain>
    </source>
</reference>
<name>A0A1H7F334_9LACT</name>
<dbReference type="Proteomes" id="UP000199081">
    <property type="component" value="Unassembled WGS sequence"/>
</dbReference>
<feature type="compositionally biased region" description="Basic and acidic residues" evidence="1">
    <location>
        <begin position="37"/>
        <end position="58"/>
    </location>
</feature>
<feature type="transmembrane region" description="Helical" evidence="2">
    <location>
        <begin position="6"/>
        <end position="25"/>
    </location>
</feature>
<dbReference type="RefSeq" id="WP_091478329.1">
    <property type="nucleotide sequence ID" value="NZ_BJYC01000001.1"/>
</dbReference>
<dbReference type="AlphaFoldDB" id="A0A1H7F334"/>
<sequence>MGFLIVWIVQLFIFFVIVSSVASLFSKTTKKTAQNPEARESSDEIEAPKRNLPKEKRQNSRPSRAQRERRPDRERYDRRKNSEPIIKDVVSLSSSKNPKKRSRSTSAFDKRQLKQAIIYKEILDKPLSIREND</sequence>
<gene>
    <name evidence="3" type="ORF">SAMN04488099_101173</name>
</gene>
<evidence type="ECO:0000313" key="4">
    <source>
        <dbReference type="Proteomes" id="UP000199081"/>
    </source>
</evidence>
<organism evidence="3 4">
    <name type="scientific">Alkalibacterium pelagium</name>
    <dbReference type="NCBI Taxonomy" id="426702"/>
    <lineage>
        <taxon>Bacteria</taxon>
        <taxon>Bacillati</taxon>
        <taxon>Bacillota</taxon>
        <taxon>Bacilli</taxon>
        <taxon>Lactobacillales</taxon>
        <taxon>Carnobacteriaceae</taxon>
        <taxon>Alkalibacterium</taxon>
    </lineage>
</organism>
<protein>
    <submittedName>
        <fullName evidence="3">Uncharacterized protein</fullName>
    </submittedName>
</protein>
<evidence type="ECO:0000313" key="3">
    <source>
        <dbReference type="EMBL" id="SEK20501.1"/>
    </source>
</evidence>
<proteinExistence type="predicted"/>
<keyword evidence="2" id="KW-1133">Transmembrane helix</keyword>
<keyword evidence="2" id="KW-0472">Membrane</keyword>
<feature type="region of interest" description="Disordered" evidence="1">
    <location>
        <begin position="27"/>
        <end position="110"/>
    </location>
</feature>
<keyword evidence="4" id="KW-1185">Reference proteome</keyword>
<dbReference type="STRING" id="426702.SAMN04488099_101173"/>
<dbReference type="EMBL" id="FNZU01000001">
    <property type="protein sequence ID" value="SEK20501.1"/>
    <property type="molecule type" value="Genomic_DNA"/>
</dbReference>
<evidence type="ECO:0000256" key="2">
    <source>
        <dbReference type="SAM" id="Phobius"/>
    </source>
</evidence>
<feature type="compositionally biased region" description="Basic and acidic residues" evidence="1">
    <location>
        <begin position="65"/>
        <end position="86"/>
    </location>
</feature>
<evidence type="ECO:0000256" key="1">
    <source>
        <dbReference type="SAM" id="MobiDB-lite"/>
    </source>
</evidence>
<accession>A0A1H7F334</accession>